<evidence type="ECO:0000313" key="2">
    <source>
        <dbReference type="EMBL" id="GHF77954.1"/>
    </source>
</evidence>
<reference evidence="2" key="2">
    <citation type="submission" date="2020-09" db="EMBL/GenBank/DDBJ databases">
        <authorList>
            <person name="Sun Q."/>
            <person name="Kim S."/>
        </authorList>
    </citation>
    <scope>NUCLEOTIDE SEQUENCE</scope>
    <source>
        <strain evidence="2">KCTC 42731</strain>
    </source>
</reference>
<name>A0A919BAS7_9GAMM</name>
<accession>A0A919BAS7</accession>
<dbReference type="GO" id="GO:0005886">
    <property type="term" value="C:plasma membrane"/>
    <property type="evidence" value="ECO:0007669"/>
    <property type="project" value="UniProtKB-SubCell"/>
</dbReference>
<feature type="transmembrane region" description="Helical" evidence="1">
    <location>
        <begin position="178"/>
        <end position="204"/>
    </location>
</feature>
<organism evidence="2 3">
    <name type="scientific">Thalassotalea marina</name>
    <dbReference type="NCBI Taxonomy" id="1673741"/>
    <lineage>
        <taxon>Bacteria</taxon>
        <taxon>Pseudomonadati</taxon>
        <taxon>Pseudomonadota</taxon>
        <taxon>Gammaproteobacteria</taxon>
        <taxon>Alteromonadales</taxon>
        <taxon>Colwelliaceae</taxon>
        <taxon>Thalassotalea</taxon>
    </lineage>
</organism>
<feature type="transmembrane region" description="Helical" evidence="1">
    <location>
        <begin position="245"/>
        <end position="264"/>
    </location>
</feature>
<evidence type="ECO:0000313" key="3">
    <source>
        <dbReference type="Proteomes" id="UP000623842"/>
    </source>
</evidence>
<dbReference type="GO" id="GO:0140359">
    <property type="term" value="F:ABC-type transporter activity"/>
    <property type="evidence" value="ECO:0007669"/>
    <property type="project" value="InterPro"/>
</dbReference>
<dbReference type="RefSeq" id="WP_189766784.1">
    <property type="nucleotide sequence ID" value="NZ_BNCK01000001.1"/>
</dbReference>
<dbReference type="Pfam" id="PF12679">
    <property type="entry name" value="ABC2_membrane_2"/>
    <property type="match status" value="1"/>
</dbReference>
<dbReference type="PANTHER" id="PTHR43471">
    <property type="entry name" value="ABC TRANSPORTER PERMEASE"/>
    <property type="match status" value="1"/>
</dbReference>
<dbReference type="Pfam" id="PF12040">
    <property type="entry name" value="DUF3526"/>
    <property type="match status" value="1"/>
</dbReference>
<reference evidence="2" key="1">
    <citation type="journal article" date="2014" name="Int. J. Syst. Evol. Microbiol.">
        <title>Complete genome sequence of Corynebacterium casei LMG S-19264T (=DSM 44701T), isolated from a smear-ripened cheese.</title>
        <authorList>
            <consortium name="US DOE Joint Genome Institute (JGI-PGF)"/>
            <person name="Walter F."/>
            <person name="Albersmeier A."/>
            <person name="Kalinowski J."/>
            <person name="Ruckert C."/>
        </authorList>
    </citation>
    <scope>NUCLEOTIDE SEQUENCE</scope>
    <source>
        <strain evidence="2">KCTC 42731</strain>
    </source>
</reference>
<feature type="transmembrane region" description="Helical" evidence="1">
    <location>
        <begin position="210"/>
        <end position="233"/>
    </location>
</feature>
<proteinExistence type="predicted"/>
<protein>
    <submittedName>
        <fullName evidence="2">ABC transporter permease</fullName>
    </submittedName>
</protein>
<comment type="caution">
    <text evidence="2">The sequence shown here is derived from an EMBL/GenBank/DDBJ whole genome shotgun (WGS) entry which is preliminary data.</text>
</comment>
<feature type="transmembrane region" description="Helical" evidence="1">
    <location>
        <begin position="450"/>
        <end position="470"/>
    </location>
</feature>
<dbReference type="InterPro" id="IPR021913">
    <property type="entry name" value="DUF3526"/>
</dbReference>
<gene>
    <name evidence="2" type="ORF">GCM10017161_01230</name>
</gene>
<keyword evidence="1" id="KW-0812">Transmembrane</keyword>
<feature type="transmembrane region" description="Helical" evidence="1">
    <location>
        <begin position="21"/>
        <end position="40"/>
    </location>
</feature>
<feature type="transmembrane region" description="Helical" evidence="1">
    <location>
        <begin position="130"/>
        <end position="150"/>
    </location>
</feature>
<keyword evidence="3" id="KW-1185">Reference proteome</keyword>
<keyword evidence="1" id="KW-1133">Transmembrane helix</keyword>
<keyword evidence="1" id="KW-0472">Membrane</keyword>
<dbReference type="EMBL" id="BNCK01000001">
    <property type="protein sequence ID" value="GHF77954.1"/>
    <property type="molecule type" value="Genomic_DNA"/>
</dbReference>
<dbReference type="PANTHER" id="PTHR43471:SF1">
    <property type="entry name" value="ABC TRANSPORTER PERMEASE PROTEIN NOSY-RELATED"/>
    <property type="match status" value="1"/>
</dbReference>
<dbReference type="AlphaFoldDB" id="A0A919BAS7"/>
<sequence>MSNIMHVFSHEINTKKRSAGLKTLFVIMQVLLLVSLLTGWSQYERTSVMQQQTQALVEQQWAEQPDRHPHRVAHFGHFTFRPPGALSFFDVGVSNFLGNSIFIEAHRQNSANFANDYDAATLLRFSELSVANILLVIWPLLLIAFAFNTVSAERQFGTLRQLLAIGVSLRHVIIGKGLGYLALTLAFLSPIFIATLILIGVSSIELTADVLLRVGLLAILYLLYCVFWIVVVLLISSIVKEPKHVLASLISCWFVLTILMPRMVADYAATADPILKRNDLELAVKLETKKVGDSHNPNDPHFNSFKEGVLKEYGVNTVEELPINYRGLVMAEGERISAEIFANFYQQEQDKLKRQQARISAFYWINPYMLARDLSMALARSDAWHFYDFELQSEAHRYARTQKLNEIHTNHIELAHDRDQKASSEFWQDFDKFEYQAPNLAQSLAPFSQIWPVLALLVVVLTSLLLSSFVSRRVYAHA</sequence>
<evidence type="ECO:0000256" key="1">
    <source>
        <dbReference type="SAM" id="Phobius"/>
    </source>
</evidence>
<dbReference type="Proteomes" id="UP000623842">
    <property type="component" value="Unassembled WGS sequence"/>
</dbReference>